<protein>
    <recommendedName>
        <fullName evidence="2">HTH cro/C1-type domain-containing protein</fullName>
    </recommendedName>
</protein>
<dbReference type="InterPro" id="IPR050807">
    <property type="entry name" value="TransReg_Diox_bact_type"/>
</dbReference>
<dbReference type="Pfam" id="PF01381">
    <property type="entry name" value="HTH_3"/>
    <property type="match status" value="1"/>
</dbReference>
<dbReference type="SUPFAM" id="SSF47413">
    <property type="entry name" value="lambda repressor-like DNA-binding domains"/>
    <property type="match status" value="1"/>
</dbReference>
<dbReference type="Gene3D" id="1.10.260.40">
    <property type="entry name" value="lambda repressor-like DNA-binding domains"/>
    <property type="match status" value="1"/>
</dbReference>
<feature type="domain" description="HTH cro/C1-type" evidence="2">
    <location>
        <begin position="16"/>
        <end position="70"/>
    </location>
</feature>
<dbReference type="PROSITE" id="PS50943">
    <property type="entry name" value="HTH_CROC1"/>
    <property type="match status" value="1"/>
</dbReference>
<dbReference type="PANTHER" id="PTHR46797">
    <property type="entry name" value="HTH-TYPE TRANSCRIPTIONAL REGULATOR"/>
    <property type="match status" value="1"/>
</dbReference>
<dbReference type="AlphaFoldDB" id="A0A1G1UY29"/>
<dbReference type="InterPro" id="IPR001387">
    <property type="entry name" value="Cro/C1-type_HTH"/>
</dbReference>
<dbReference type="STRING" id="1797513.A2782_02040"/>
<dbReference type="GO" id="GO:0005829">
    <property type="term" value="C:cytosol"/>
    <property type="evidence" value="ECO:0007669"/>
    <property type="project" value="TreeGrafter"/>
</dbReference>
<dbReference type="CDD" id="cd00093">
    <property type="entry name" value="HTH_XRE"/>
    <property type="match status" value="1"/>
</dbReference>
<dbReference type="SMART" id="SM00530">
    <property type="entry name" value="HTH_XRE"/>
    <property type="match status" value="1"/>
</dbReference>
<dbReference type="Proteomes" id="UP000177967">
    <property type="component" value="Unassembled WGS sequence"/>
</dbReference>
<gene>
    <name evidence="3" type="ORF">A2782_02040</name>
</gene>
<evidence type="ECO:0000313" key="4">
    <source>
        <dbReference type="Proteomes" id="UP000177967"/>
    </source>
</evidence>
<dbReference type="GO" id="GO:0003700">
    <property type="term" value="F:DNA-binding transcription factor activity"/>
    <property type="evidence" value="ECO:0007669"/>
    <property type="project" value="TreeGrafter"/>
</dbReference>
<evidence type="ECO:0000259" key="2">
    <source>
        <dbReference type="PROSITE" id="PS50943"/>
    </source>
</evidence>
<evidence type="ECO:0000256" key="1">
    <source>
        <dbReference type="ARBA" id="ARBA00023125"/>
    </source>
</evidence>
<dbReference type="EMBL" id="MHBW01000032">
    <property type="protein sequence ID" value="OGY08018.1"/>
    <property type="molecule type" value="Genomic_DNA"/>
</dbReference>
<dbReference type="PANTHER" id="PTHR46797:SF1">
    <property type="entry name" value="METHYLPHOSPHONATE SYNTHASE"/>
    <property type="match status" value="1"/>
</dbReference>
<keyword evidence="1" id="KW-0238">DNA-binding</keyword>
<organism evidence="3 4">
    <name type="scientific">Candidatus Blackburnbacteria bacterium RIFCSPHIGHO2_01_FULL_43_15b</name>
    <dbReference type="NCBI Taxonomy" id="1797513"/>
    <lineage>
        <taxon>Bacteria</taxon>
        <taxon>Candidatus Blackburniibacteriota</taxon>
    </lineage>
</organism>
<dbReference type="GO" id="GO:0003677">
    <property type="term" value="F:DNA binding"/>
    <property type="evidence" value="ECO:0007669"/>
    <property type="project" value="UniProtKB-KW"/>
</dbReference>
<proteinExistence type="predicted"/>
<reference evidence="3 4" key="1">
    <citation type="journal article" date="2016" name="Nat. Commun.">
        <title>Thousands of microbial genomes shed light on interconnected biogeochemical processes in an aquifer system.</title>
        <authorList>
            <person name="Anantharaman K."/>
            <person name="Brown C.T."/>
            <person name="Hug L.A."/>
            <person name="Sharon I."/>
            <person name="Castelle C.J."/>
            <person name="Probst A.J."/>
            <person name="Thomas B.C."/>
            <person name="Singh A."/>
            <person name="Wilkins M.J."/>
            <person name="Karaoz U."/>
            <person name="Brodie E.L."/>
            <person name="Williams K.H."/>
            <person name="Hubbard S.S."/>
            <person name="Banfield J.F."/>
        </authorList>
    </citation>
    <scope>NUCLEOTIDE SEQUENCE [LARGE SCALE GENOMIC DNA]</scope>
</reference>
<evidence type="ECO:0000313" key="3">
    <source>
        <dbReference type="EMBL" id="OGY08018.1"/>
    </source>
</evidence>
<sequence>MVYNLLMGSQQLGKNIKKARIKAELTQEEVAEKAGVHVSYYSRIERGVVNPSHEILDNIRKALKMNPSDLFPA</sequence>
<comment type="caution">
    <text evidence="3">The sequence shown here is derived from an EMBL/GenBank/DDBJ whole genome shotgun (WGS) entry which is preliminary data.</text>
</comment>
<dbReference type="InterPro" id="IPR010982">
    <property type="entry name" value="Lambda_DNA-bd_dom_sf"/>
</dbReference>
<accession>A0A1G1UY29</accession>
<name>A0A1G1UY29_9BACT</name>